<sequence>MDPKDLNIILAWDEMAIKPSLTYDVKNDKIIGYEDWGITRTRRFADHTIVFYIRSLSSGQKMPIGYGFCNSATSSIQLSKCVKEWLIYLQTCSFKPKATVCDQGGLSIAAINLLIQETRAQLNSKCVTRTHARTHTFINFINYNTYYCINIIY</sequence>
<organism evidence="2 3">
    <name type="scientific">Cyphomyrmex costatus</name>
    <dbReference type="NCBI Taxonomy" id="456900"/>
    <lineage>
        <taxon>Eukaryota</taxon>
        <taxon>Metazoa</taxon>
        <taxon>Ecdysozoa</taxon>
        <taxon>Arthropoda</taxon>
        <taxon>Hexapoda</taxon>
        <taxon>Insecta</taxon>
        <taxon>Pterygota</taxon>
        <taxon>Neoptera</taxon>
        <taxon>Endopterygota</taxon>
        <taxon>Hymenoptera</taxon>
        <taxon>Apocrita</taxon>
        <taxon>Aculeata</taxon>
        <taxon>Formicoidea</taxon>
        <taxon>Formicidae</taxon>
        <taxon>Myrmicinae</taxon>
        <taxon>Cyphomyrmex</taxon>
    </lineage>
</organism>
<dbReference type="InterPro" id="IPR048365">
    <property type="entry name" value="TNP-like_RNaseH_N"/>
</dbReference>
<gene>
    <name evidence="2" type="ORF">ALC62_04612</name>
</gene>
<proteinExistence type="predicted"/>
<feature type="domain" description="Transposable element P transposase-like RNase H" evidence="1">
    <location>
        <begin position="3"/>
        <end position="114"/>
    </location>
</feature>
<evidence type="ECO:0000313" key="3">
    <source>
        <dbReference type="Proteomes" id="UP000078542"/>
    </source>
</evidence>
<dbReference type="Pfam" id="PF21787">
    <property type="entry name" value="TNP-like_RNaseH_N"/>
    <property type="match status" value="1"/>
</dbReference>
<keyword evidence="3" id="KW-1185">Reference proteome</keyword>
<accession>A0A151IK40</accession>
<protein>
    <recommendedName>
        <fullName evidence="1">Transposable element P transposase-like RNase H domain-containing protein</fullName>
    </recommendedName>
</protein>
<name>A0A151IK40_9HYME</name>
<reference evidence="2 3" key="1">
    <citation type="submission" date="2016-03" db="EMBL/GenBank/DDBJ databases">
        <title>Cyphomyrmex costatus WGS genome.</title>
        <authorList>
            <person name="Nygaard S."/>
            <person name="Hu H."/>
            <person name="Boomsma J."/>
            <person name="Zhang G."/>
        </authorList>
    </citation>
    <scope>NUCLEOTIDE SEQUENCE [LARGE SCALE GENOMIC DNA]</scope>
    <source>
        <strain evidence="2">MS0001</strain>
        <tissue evidence="2">Whole body</tissue>
    </source>
</reference>
<dbReference type="AlphaFoldDB" id="A0A151IK40"/>
<dbReference type="STRING" id="456900.A0A151IK40"/>
<dbReference type="EMBL" id="KQ977262">
    <property type="protein sequence ID" value="KYN04518.1"/>
    <property type="molecule type" value="Genomic_DNA"/>
</dbReference>
<evidence type="ECO:0000259" key="1">
    <source>
        <dbReference type="Pfam" id="PF21787"/>
    </source>
</evidence>
<dbReference type="Proteomes" id="UP000078542">
    <property type="component" value="Unassembled WGS sequence"/>
</dbReference>
<evidence type="ECO:0000313" key="2">
    <source>
        <dbReference type="EMBL" id="KYN04518.1"/>
    </source>
</evidence>